<organism evidence="2 3">
    <name type="scientific">Liparis tanakae</name>
    <name type="common">Tanaka's snailfish</name>
    <dbReference type="NCBI Taxonomy" id="230148"/>
    <lineage>
        <taxon>Eukaryota</taxon>
        <taxon>Metazoa</taxon>
        <taxon>Chordata</taxon>
        <taxon>Craniata</taxon>
        <taxon>Vertebrata</taxon>
        <taxon>Euteleostomi</taxon>
        <taxon>Actinopterygii</taxon>
        <taxon>Neopterygii</taxon>
        <taxon>Teleostei</taxon>
        <taxon>Neoteleostei</taxon>
        <taxon>Acanthomorphata</taxon>
        <taxon>Eupercaria</taxon>
        <taxon>Perciformes</taxon>
        <taxon>Cottioidei</taxon>
        <taxon>Cottales</taxon>
        <taxon>Liparidae</taxon>
        <taxon>Liparis</taxon>
    </lineage>
</organism>
<accession>A0A4Z2EJM0</accession>
<comment type="caution">
    <text evidence="2">The sequence shown here is derived from an EMBL/GenBank/DDBJ whole genome shotgun (WGS) entry which is preliminary data.</text>
</comment>
<name>A0A4Z2EJM0_9TELE</name>
<dbReference type="AlphaFoldDB" id="A0A4Z2EJM0"/>
<reference evidence="2 3" key="1">
    <citation type="submission" date="2019-03" db="EMBL/GenBank/DDBJ databases">
        <title>First draft genome of Liparis tanakae, snailfish: a comprehensive survey of snailfish specific genes.</title>
        <authorList>
            <person name="Kim W."/>
            <person name="Song I."/>
            <person name="Jeong J.-H."/>
            <person name="Kim D."/>
            <person name="Kim S."/>
            <person name="Ryu S."/>
            <person name="Song J.Y."/>
            <person name="Lee S.K."/>
        </authorList>
    </citation>
    <scope>NUCLEOTIDE SEQUENCE [LARGE SCALE GENOMIC DNA]</scope>
    <source>
        <tissue evidence="2">Muscle</tissue>
    </source>
</reference>
<protein>
    <submittedName>
        <fullName evidence="2">Uncharacterized protein</fullName>
    </submittedName>
</protein>
<dbReference type="EMBL" id="SRLO01006026">
    <property type="protein sequence ID" value="TNN29137.1"/>
    <property type="molecule type" value="Genomic_DNA"/>
</dbReference>
<gene>
    <name evidence="2" type="ORF">EYF80_060715</name>
</gene>
<evidence type="ECO:0000313" key="3">
    <source>
        <dbReference type="Proteomes" id="UP000314294"/>
    </source>
</evidence>
<sequence>MDTGIVKVSFASTLRRRRPPTSSRVRTGNSREGRGLSPRKQLSFPSSTTGELTTGAASYLLRTSH</sequence>
<dbReference type="Proteomes" id="UP000314294">
    <property type="component" value="Unassembled WGS sequence"/>
</dbReference>
<keyword evidence="3" id="KW-1185">Reference proteome</keyword>
<evidence type="ECO:0000313" key="2">
    <source>
        <dbReference type="EMBL" id="TNN29137.1"/>
    </source>
</evidence>
<feature type="region of interest" description="Disordered" evidence="1">
    <location>
        <begin position="1"/>
        <end position="65"/>
    </location>
</feature>
<proteinExistence type="predicted"/>
<evidence type="ECO:0000256" key="1">
    <source>
        <dbReference type="SAM" id="MobiDB-lite"/>
    </source>
</evidence>
<feature type="compositionally biased region" description="Polar residues" evidence="1">
    <location>
        <begin position="43"/>
        <end position="65"/>
    </location>
</feature>